<accession>A0A6C0P7C2</accession>
<dbReference type="KEGG" id="prz:GZH47_28160"/>
<proteinExistence type="predicted"/>
<reference evidence="4 5" key="1">
    <citation type="submission" date="2020-02" db="EMBL/GenBank/DDBJ databases">
        <title>Paenibacillus sp. nov., isolated from rhizosphere soil of tomato.</title>
        <authorList>
            <person name="Weon H.-Y."/>
            <person name="Lee S.A."/>
        </authorList>
    </citation>
    <scope>NUCLEOTIDE SEQUENCE [LARGE SCALE GENOMIC DNA]</scope>
    <source>
        <strain evidence="4 5">14171R-81</strain>
    </source>
</reference>
<dbReference type="Pfam" id="PF00326">
    <property type="entry name" value="Peptidase_S9"/>
    <property type="match status" value="1"/>
</dbReference>
<dbReference type="InterPro" id="IPR029058">
    <property type="entry name" value="AB_hydrolase_fold"/>
</dbReference>
<dbReference type="InterPro" id="IPR049492">
    <property type="entry name" value="BD-FAE-like_dom"/>
</dbReference>
<dbReference type="Gene3D" id="3.40.50.1820">
    <property type="entry name" value="alpha/beta hydrolase"/>
    <property type="match status" value="1"/>
</dbReference>
<dbReference type="EMBL" id="CP048286">
    <property type="protein sequence ID" value="QHW34286.1"/>
    <property type="molecule type" value="Genomic_DNA"/>
</dbReference>
<dbReference type="GO" id="GO:0006508">
    <property type="term" value="P:proteolysis"/>
    <property type="evidence" value="ECO:0007669"/>
    <property type="project" value="InterPro"/>
</dbReference>
<dbReference type="InterPro" id="IPR050300">
    <property type="entry name" value="GDXG_lipolytic_enzyme"/>
</dbReference>
<name>A0A6C0P7C2_9BACL</name>
<keyword evidence="5" id="KW-1185">Reference proteome</keyword>
<organism evidence="4 5">
    <name type="scientific">Paenibacillus rhizovicinus</name>
    <dbReference type="NCBI Taxonomy" id="2704463"/>
    <lineage>
        <taxon>Bacteria</taxon>
        <taxon>Bacillati</taxon>
        <taxon>Bacillota</taxon>
        <taxon>Bacilli</taxon>
        <taxon>Bacillales</taxon>
        <taxon>Paenibacillaceae</taxon>
        <taxon>Paenibacillus</taxon>
    </lineage>
</organism>
<sequence>MSCRDKETRTYKQLSQGAIQADIYYEGSGSPVIVYIHGGALIFGTRAWLPAEQIERYTSAGFSVVNIDYRLAPETKLQDIVQDIQDALAWVRTTALQWYDFDVERLAVIGSSAGGYLSLLSGTWTSKPKAIVSFYGYGDIKGDWYTRPSAFYCSRPTVSRDEAFSHTGDRELTDGPFDRFPFYLYCRQQGTWVREVSGMDPLLRGHAVSAFNPVELITPAYPPALLLHGDQDTDVPCEQSVQMYERLLVKGIPAKLVTIEGAEHAFDNQFDQPVVQQAFDAVIDFLKLHLQSEA</sequence>
<evidence type="ECO:0000313" key="5">
    <source>
        <dbReference type="Proteomes" id="UP000479114"/>
    </source>
</evidence>
<dbReference type="PANTHER" id="PTHR48081">
    <property type="entry name" value="AB HYDROLASE SUPERFAMILY PROTEIN C4A8.06C"/>
    <property type="match status" value="1"/>
</dbReference>
<dbReference type="SUPFAM" id="SSF53474">
    <property type="entry name" value="alpha/beta-Hydrolases"/>
    <property type="match status" value="1"/>
</dbReference>
<evidence type="ECO:0000313" key="4">
    <source>
        <dbReference type="EMBL" id="QHW34286.1"/>
    </source>
</evidence>
<evidence type="ECO:0000256" key="1">
    <source>
        <dbReference type="ARBA" id="ARBA00022801"/>
    </source>
</evidence>
<gene>
    <name evidence="4" type="ORF">GZH47_28160</name>
</gene>
<dbReference type="AlphaFoldDB" id="A0A6C0P7C2"/>
<feature type="domain" description="Peptidase S9 prolyl oligopeptidase catalytic" evidence="2">
    <location>
        <begin position="207"/>
        <end position="291"/>
    </location>
</feature>
<dbReference type="Pfam" id="PF20434">
    <property type="entry name" value="BD-FAE"/>
    <property type="match status" value="1"/>
</dbReference>
<evidence type="ECO:0000259" key="2">
    <source>
        <dbReference type="Pfam" id="PF00326"/>
    </source>
</evidence>
<dbReference type="Proteomes" id="UP000479114">
    <property type="component" value="Chromosome"/>
</dbReference>
<dbReference type="RefSeq" id="WP_162644278.1">
    <property type="nucleotide sequence ID" value="NZ_CP048286.1"/>
</dbReference>
<dbReference type="InterPro" id="IPR001375">
    <property type="entry name" value="Peptidase_S9_cat"/>
</dbReference>
<evidence type="ECO:0000259" key="3">
    <source>
        <dbReference type="Pfam" id="PF20434"/>
    </source>
</evidence>
<feature type="domain" description="BD-FAE-like" evidence="3">
    <location>
        <begin position="28"/>
        <end position="126"/>
    </location>
</feature>
<protein>
    <submittedName>
        <fullName evidence="4">Alpha/beta hydrolase</fullName>
    </submittedName>
</protein>
<keyword evidence="1 4" id="KW-0378">Hydrolase</keyword>
<dbReference type="GO" id="GO:0008236">
    <property type="term" value="F:serine-type peptidase activity"/>
    <property type="evidence" value="ECO:0007669"/>
    <property type="project" value="InterPro"/>
</dbReference>